<dbReference type="SUPFAM" id="SSF53474">
    <property type="entry name" value="alpha/beta-Hydrolases"/>
    <property type="match status" value="1"/>
</dbReference>
<dbReference type="Gene3D" id="3.40.50.1820">
    <property type="entry name" value="alpha/beta hydrolase"/>
    <property type="match status" value="1"/>
</dbReference>
<dbReference type="RefSeq" id="WP_188586622.1">
    <property type="nucleotide sequence ID" value="NZ_BMGC01000013.1"/>
</dbReference>
<comment type="caution">
    <text evidence="1">The sequence shown here is derived from an EMBL/GenBank/DDBJ whole genome shotgun (WGS) entry which is preliminary data.</text>
</comment>
<dbReference type="Proteomes" id="UP000621454">
    <property type="component" value="Unassembled WGS sequence"/>
</dbReference>
<organism evidence="1 2">
    <name type="scientific">Gordonia jinhuaensis</name>
    <dbReference type="NCBI Taxonomy" id="1517702"/>
    <lineage>
        <taxon>Bacteria</taxon>
        <taxon>Bacillati</taxon>
        <taxon>Actinomycetota</taxon>
        <taxon>Actinomycetes</taxon>
        <taxon>Mycobacteriales</taxon>
        <taxon>Gordoniaceae</taxon>
        <taxon>Gordonia</taxon>
    </lineage>
</organism>
<protein>
    <recommendedName>
        <fullName evidence="3">Alpha/beta hydrolase family protein</fullName>
    </recommendedName>
</protein>
<reference evidence="1" key="2">
    <citation type="submission" date="2020-09" db="EMBL/GenBank/DDBJ databases">
        <authorList>
            <person name="Sun Q."/>
            <person name="Zhou Y."/>
        </authorList>
    </citation>
    <scope>NUCLEOTIDE SEQUENCE</scope>
    <source>
        <strain evidence="1">CGMCC 1.12827</strain>
    </source>
</reference>
<name>A0A916WUB0_9ACTN</name>
<gene>
    <name evidence="1" type="ORF">GCM10011489_21910</name>
</gene>
<proteinExistence type="predicted"/>
<evidence type="ECO:0008006" key="3">
    <source>
        <dbReference type="Google" id="ProtNLM"/>
    </source>
</evidence>
<dbReference type="EMBL" id="BMGC01000013">
    <property type="protein sequence ID" value="GGB33361.1"/>
    <property type="molecule type" value="Genomic_DNA"/>
</dbReference>
<reference evidence="1" key="1">
    <citation type="journal article" date="2014" name="Int. J. Syst. Evol. Microbiol.">
        <title>Complete genome sequence of Corynebacterium casei LMG S-19264T (=DSM 44701T), isolated from a smear-ripened cheese.</title>
        <authorList>
            <consortium name="US DOE Joint Genome Institute (JGI-PGF)"/>
            <person name="Walter F."/>
            <person name="Albersmeier A."/>
            <person name="Kalinowski J."/>
            <person name="Ruckert C."/>
        </authorList>
    </citation>
    <scope>NUCLEOTIDE SEQUENCE</scope>
    <source>
        <strain evidence="1">CGMCC 1.12827</strain>
    </source>
</reference>
<dbReference type="AlphaFoldDB" id="A0A916WUB0"/>
<evidence type="ECO:0000313" key="1">
    <source>
        <dbReference type="EMBL" id="GGB33361.1"/>
    </source>
</evidence>
<dbReference type="InterPro" id="IPR029058">
    <property type="entry name" value="AB_hydrolase_fold"/>
</dbReference>
<keyword evidence="2" id="KW-1185">Reference proteome</keyword>
<evidence type="ECO:0000313" key="2">
    <source>
        <dbReference type="Proteomes" id="UP000621454"/>
    </source>
</evidence>
<sequence length="423" mass="44508">MFKYDWRESYLAAATDFGHPSGPSILKTGRSDGDTAVILIGGKEGTANGFNVLARNIATLSPNIDVWSMNRREAELADTSYSTRDLDEAVSYYVLDAAYQRPSANAVAEASSRGLVALVNDIKFVVDQARACGKSKVLLGGHSVGAAAAAHFASWDFAGTPGYDLIDGLILIDGGIHDAFAGAGMHFAIDDATANGWLAGIESGAAFEADTSTTAVLGFDGPPESAAIFYHVAARLLLERPQSVSPLLRHLPAQYGLSGSEDATNMAVFHALNTATGPGHSVTVAGSADLAATAPTRLGSVAHSHAIAGGAFQWYTSNRTLLDYIVADSFRPSALSEQFGFRNTHGSEINIPVYSFASAFTNGSCTQSAQWLAETAPVPELIIDSDDELTHHDLLWADLPANTLVRGITDFANLVTTLQGAAR</sequence>
<accession>A0A916WUB0</accession>